<gene>
    <name evidence="11" type="ORF">LWI28_018545</name>
</gene>
<evidence type="ECO:0000313" key="11">
    <source>
        <dbReference type="EMBL" id="KAI9192123.1"/>
    </source>
</evidence>
<evidence type="ECO:0008006" key="13">
    <source>
        <dbReference type="Google" id="ProtNLM"/>
    </source>
</evidence>
<evidence type="ECO:0000256" key="10">
    <source>
        <dbReference type="ARBA" id="ARBA00055929"/>
    </source>
</evidence>
<dbReference type="GO" id="GO:0005576">
    <property type="term" value="C:extracellular region"/>
    <property type="evidence" value="ECO:0007669"/>
    <property type="project" value="UniProtKB-SubCell"/>
</dbReference>
<dbReference type="Gene3D" id="3.20.20.80">
    <property type="entry name" value="Glycosidases"/>
    <property type="match status" value="4"/>
</dbReference>
<comment type="similarity">
    <text evidence="2">Belongs to the glycosyl hydrolase 79 family.</text>
</comment>
<organism evidence="11 12">
    <name type="scientific">Acer negundo</name>
    <name type="common">Box elder</name>
    <dbReference type="NCBI Taxonomy" id="4023"/>
    <lineage>
        <taxon>Eukaryota</taxon>
        <taxon>Viridiplantae</taxon>
        <taxon>Streptophyta</taxon>
        <taxon>Embryophyta</taxon>
        <taxon>Tracheophyta</taxon>
        <taxon>Spermatophyta</taxon>
        <taxon>Magnoliopsida</taxon>
        <taxon>eudicotyledons</taxon>
        <taxon>Gunneridae</taxon>
        <taxon>Pentapetalae</taxon>
        <taxon>rosids</taxon>
        <taxon>malvids</taxon>
        <taxon>Sapindales</taxon>
        <taxon>Sapindaceae</taxon>
        <taxon>Hippocastanoideae</taxon>
        <taxon>Acereae</taxon>
        <taxon>Acer</taxon>
    </lineage>
</organism>
<evidence type="ECO:0000256" key="6">
    <source>
        <dbReference type="ARBA" id="ARBA00023136"/>
    </source>
</evidence>
<evidence type="ECO:0000256" key="8">
    <source>
        <dbReference type="ARBA" id="ARBA00023228"/>
    </source>
</evidence>
<dbReference type="EMBL" id="JAJSOW010000004">
    <property type="protein sequence ID" value="KAI9192123.1"/>
    <property type="molecule type" value="Genomic_DNA"/>
</dbReference>
<keyword evidence="8" id="KW-0458">Lysosome</keyword>
<reference evidence="11" key="1">
    <citation type="journal article" date="2022" name="Plant J.">
        <title>Strategies of tolerance reflected in two North American maple genomes.</title>
        <authorList>
            <person name="McEvoy S.L."/>
            <person name="Sezen U.U."/>
            <person name="Trouern-Trend A."/>
            <person name="McMahon S.M."/>
            <person name="Schaberg P.G."/>
            <person name="Yang J."/>
            <person name="Wegrzyn J.L."/>
            <person name="Swenson N.G."/>
        </authorList>
    </citation>
    <scope>NUCLEOTIDE SEQUENCE</scope>
    <source>
        <strain evidence="11">91603</strain>
    </source>
</reference>
<accession>A0AAD5NZX4</accession>
<evidence type="ECO:0000256" key="7">
    <source>
        <dbReference type="ARBA" id="ARBA00023180"/>
    </source>
</evidence>
<sequence length="1596" mass="177607">MNCVEVELEQELLQISMLLSSDTISLQNIVQNIYKDVEPKPLTIAPGGFFDANWFKEFLDKSGKSVEVVTHHIYNLGPGVDQYLVNKIMDPSYLDGEICKISLKANQKKHKESESSVYIDGKTVIGRIDDDFICTTLDWWPPEKCDYGTCSWGRASLLNLDLNNIIFLNAIKAFSPLKIRLGGTLQDKVIYGTEDNKQPCVQFVKKNSEMFGFTQGCLPMPRWDELNAFFKRSGAKIIFGLNALIGRTIQSDGAKGAWDYTNAESLIRYTVQKNYTIHGWELGNELCGSGVGTRVAADQYASDTISLQNIVQNIYKDVEPKPLTIAPGGFFDANWFKEFLDKSGKSVEVVTHHIYNLGPGVDQHLVEKIIDPSYLDGEINTFRQLENIIKSSATSAVAWVGESGGAYNSGHHLVTDAFVFSFWYLDQLGMASAHDTKTYCRQSLIGGNYGLLNTTTFVPNPDYYSALLWHRLMGRNVLSTSFSGTKKIRAYAHCAKQSKGITLLLINLDNSTTVQANVKFNNSSSLRHKHKAHKTSFIAIPQGSVNGNSREEYHLTAKDGNIHSQTMLLNGNILSVNSSGDIPPLEPLLVNSTEAIKVSESSVYIDGKTVIGRIDDDFICTTLDWWPPEKCDYSTCSWGRASLLNLDLNNIIFLNAIKAFSPLKIRLGGSLQDKVIYGTEDNKQPCVQFVKKDSEMFGFTQGCLPMQRWDELNAFFKKSGARIIFGLNALTGRTIQPDGAKGAWDYTNAESLIRYTVQKNYSIHGWELGNELCGSGVGTSVAADQYASDTISLKNMLQNIYKNVEPKPLTIAPGGFFDANWFKEFLDKSGKSVEVFTHHIYNLGPGVDHHLVEKIIDPSYLDGEINTFNQLENIVKSSATSAVAWVGESGGAYNSGHHLVTDAFVFSFWYLDQLGMASAYDTKTYCRQTLIGGNYGLLNTTTFVPNPDYYSALLWHRLMGRNVLSTSFSGTKKIRSYAHCSKQSKGITLLLINLDNRRTVQANVKFNNTSSLRHKIKAHRKHVIELPQGSVNGNSREEYHLTAKDGNIHSQTMLLNGNILSVNSSGDIPPLEPLLVNSTEAITVSESSVYIDGKTVIGRIDDDFICTTLDWWPPEKCDYGTCSWGRASLLNLDLNNILFLNAIKAFSPLKIRLGGSLQDKVIYGTEDNKQPCVQFVKKDSEMFGFTQGCLPMHRWDELNAFFKKSGAKIIFGLNALTGRTIHRDGAKGAWDYTNAESLIRYTVQKNYSIHGWELGNELCGSGVGTRVAADQYASDTISLRNILQNIYKDVEPKPLTIAPGGFFNANWFKEFLDKSSKSVEVVTHHIYNLGPGVDQHLVEKIIDPSYLDGEINTFNQLENIVKSSATSAVAWVGESGGAYNSGHHLVTDAFVFSFWYLDQLGMASAHDTKTYCRQTLIGGNYGLLNTTTFVPNPDYYSALLWHRLMGKNVLSTSFSGTKKIRSYAHCAKQSKGITLLLINLDNSRTVQAKVKFNNTLGSRHKIKAHRKYVIELPQGSVNGNSREEYHLTAKDGNIHSQTMLLNGNILSVNSSGDIPPLEPLLVNSTKAITVAPFSIVFVHMPYIDLPVCREDYTRWN</sequence>
<keyword evidence="7" id="KW-0325">Glycoprotein</keyword>
<reference evidence="11" key="2">
    <citation type="submission" date="2023-02" db="EMBL/GenBank/DDBJ databases">
        <authorList>
            <person name="Swenson N.G."/>
            <person name="Wegrzyn J.L."/>
            <person name="Mcevoy S.L."/>
        </authorList>
    </citation>
    <scope>NUCLEOTIDE SEQUENCE</scope>
    <source>
        <strain evidence="11">91603</strain>
        <tissue evidence="11">Leaf</tissue>
    </source>
</reference>
<dbReference type="InterPro" id="IPR017853">
    <property type="entry name" value="GH"/>
</dbReference>
<evidence type="ECO:0000256" key="9">
    <source>
        <dbReference type="ARBA" id="ARBA00023765"/>
    </source>
</evidence>
<keyword evidence="6" id="KW-0472">Membrane</keyword>
<dbReference type="SUPFAM" id="SSF51445">
    <property type="entry name" value="(Trans)glycosidases"/>
    <property type="match status" value="4"/>
</dbReference>
<evidence type="ECO:0000256" key="4">
    <source>
        <dbReference type="ARBA" id="ARBA00022729"/>
    </source>
</evidence>
<comment type="caution">
    <text evidence="11">The sequence shown here is derived from an EMBL/GenBank/DDBJ whole genome shotgun (WGS) entry which is preliminary data.</text>
</comment>
<keyword evidence="12" id="KW-1185">Reference proteome</keyword>
<dbReference type="InterPro" id="IPR005199">
    <property type="entry name" value="Glyco_hydro_79"/>
</dbReference>
<evidence type="ECO:0000313" key="12">
    <source>
        <dbReference type="Proteomes" id="UP001064489"/>
    </source>
</evidence>
<dbReference type="PANTHER" id="PTHR14363:SF17">
    <property type="entry name" value="HEPARANASE-LIKE PROTEIN 3"/>
    <property type="match status" value="1"/>
</dbReference>
<evidence type="ECO:0000256" key="1">
    <source>
        <dbReference type="ARBA" id="ARBA00004613"/>
    </source>
</evidence>
<keyword evidence="4" id="KW-0732">Signal</keyword>
<dbReference type="GO" id="GO:0009505">
    <property type="term" value="C:plant-type cell wall"/>
    <property type="evidence" value="ECO:0007669"/>
    <property type="project" value="TreeGrafter"/>
</dbReference>
<dbReference type="FunFam" id="3.20.20.80:FF:000023">
    <property type="entry name" value="heparanase-like protein 3"/>
    <property type="match status" value="3"/>
</dbReference>
<name>A0AAD5NZX4_ACENE</name>
<dbReference type="Pfam" id="PF03662">
    <property type="entry name" value="Glyco_hydro_79n"/>
    <property type="match status" value="4"/>
</dbReference>
<keyword evidence="5" id="KW-0378">Hydrolase</keyword>
<protein>
    <recommendedName>
        <fullName evidence="13">Heparanase-like protein 3</fullName>
    </recommendedName>
</protein>
<dbReference type="GO" id="GO:0005765">
    <property type="term" value="C:lysosomal membrane"/>
    <property type="evidence" value="ECO:0007669"/>
    <property type="project" value="UniProtKB-SubCell"/>
</dbReference>
<evidence type="ECO:0000256" key="5">
    <source>
        <dbReference type="ARBA" id="ARBA00022801"/>
    </source>
</evidence>
<evidence type="ECO:0000256" key="2">
    <source>
        <dbReference type="ARBA" id="ARBA00009800"/>
    </source>
</evidence>
<dbReference type="Proteomes" id="UP001064489">
    <property type="component" value="Chromosome 6"/>
</dbReference>
<dbReference type="PANTHER" id="PTHR14363">
    <property type="entry name" value="HEPARANASE-RELATED"/>
    <property type="match status" value="1"/>
</dbReference>
<dbReference type="GO" id="GO:0004566">
    <property type="term" value="F:beta-glucuronidase activity"/>
    <property type="evidence" value="ECO:0007669"/>
    <property type="project" value="TreeGrafter"/>
</dbReference>
<evidence type="ECO:0000256" key="3">
    <source>
        <dbReference type="ARBA" id="ARBA00022525"/>
    </source>
</evidence>
<comment type="function">
    <text evidence="10">Endoglycosidase which is a cell surface and extracellular matrix-degrading enzyme. Cleaves heparan sulfate proteoglycans (HSPGs) into heparan sulfate side chains and core proteoglycans.</text>
</comment>
<comment type="subcellular location">
    <subcellularLocation>
        <location evidence="9">Lysosome membrane</location>
        <topology evidence="9">Peripheral membrane protein</topology>
    </subcellularLocation>
    <subcellularLocation>
        <location evidence="1">Secreted</location>
    </subcellularLocation>
</comment>
<proteinExistence type="inferred from homology"/>
<keyword evidence="3" id="KW-0964">Secreted</keyword>